<dbReference type="RefSeq" id="WP_139285365.1">
    <property type="nucleotide sequence ID" value="NZ_FNQJ01000016.1"/>
</dbReference>
<dbReference type="GeneID" id="40449601"/>
<dbReference type="EMBL" id="FNQJ01000016">
    <property type="protein sequence ID" value="SEA52141.1"/>
    <property type="molecule type" value="Genomic_DNA"/>
</dbReference>
<dbReference type="Proteomes" id="UP000199002">
    <property type="component" value="Unassembled WGS sequence"/>
</dbReference>
<protein>
    <submittedName>
        <fullName evidence="1">Uncharacterized protein</fullName>
    </submittedName>
</protein>
<accession>A0A1H4BVH2</accession>
<gene>
    <name evidence="1" type="ORF">SAMN05421875_1168</name>
</gene>
<keyword evidence="2" id="KW-1185">Reference proteome</keyword>
<dbReference type="STRING" id="592050.SAMN05421875_1168"/>
<organism evidence="1 2">
    <name type="scientific">Acidovorax soli</name>
    <dbReference type="NCBI Taxonomy" id="592050"/>
    <lineage>
        <taxon>Bacteria</taxon>
        <taxon>Pseudomonadati</taxon>
        <taxon>Pseudomonadota</taxon>
        <taxon>Betaproteobacteria</taxon>
        <taxon>Burkholderiales</taxon>
        <taxon>Comamonadaceae</taxon>
        <taxon>Acidovorax</taxon>
    </lineage>
</organism>
<proteinExistence type="predicted"/>
<evidence type="ECO:0000313" key="1">
    <source>
        <dbReference type="EMBL" id="SEA52141.1"/>
    </source>
</evidence>
<sequence length="212" mass="23404">MPNKRLFDANKTRIPKEFQIERLKPPNKTIELIHTAGDKSEFKIVVSENGKMQRSIPIRDPEMGNAIASGQPYIFQLLQSKNEQGLTNELAGIACEPISSIVDSLRTEHCNVTLSVTDEAGRPPNCDFSLTLRMMSDTVFPKQMSNFVSNPALANGISNGMRPLMTALALSPAIWNHILNNDPMLISEREKQLILAAIPLLAAVKVKPSKSI</sequence>
<dbReference type="AlphaFoldDB" id="A0A1H4BVH2"/>
<name>A0A1H4BVH2_9BURK</name>
<reference evidence="2" key="1">
    <citation type="submission" date="2016-10" db="EMBL/GenBank/DDBJ databases">
        <authorList>
            <person name="Varghese N."/>
            <person name="Submissions S."/>
        </authorList>
    </citation>
    <scope>NUCLEOTIDE SEQUENCE [LARGE SCALE GENOMIC DNA]</scope>
    <source>
        <strain evidence="2">DSM 25157</strain>
    </source>
</reference>
<evidence type="ECO:0000313" key="2">
    <source>
        <dbReference type="Proteomes" id="UP000199002"/>
    </source>
</evidence>